<keyword evidence="1" id="KW-0175">Coiled coil</keyword>
<proteinExistence type="predicted"/>
<dbReference type="EMBL" id="CP001113">
    <property type="protein sequence ID" value="ACF64580.1"/>
    <property type="molecule type" value="Genomic_DNA"/>
</dbReference>
<dbReference type="RefSeq" id="WP_000018802.1">
    <property type="nucleotide sequence ID" value="NC_011080.1"/>
</dbReference>
<evidence type="ECO:0000313" key="2">
    <source>
        <dbReference type="EMBL" id="ACF64580.1"/>
    </source>
</evidence>
<organism evidence="2 3">
    <name type="scientific">Salmonella newport (strain SL254)</name>
    <dbReference type="NCBI Taxonomy" id="423368"/>
    <lineage>
        <taxon>Bacteria</taxon>
        <taxon>Pseudomonadati</taxon>
        <taxon>Pseudomonadota</taxon>
        <taxon>Gammaproteobacteria</taxon>
        <taxon>Enterobacterales</taxon>
        <taxon>Enterobacteriaceae</taxon>
        <taxon>Salmonella</taxon>
    </lineage>
</organism>
<gene>
    <name evidence="2" type="ordered locus">SNSL254_A2935</name>
</gene>
<name>A0A0H3BU72_SALNS</name>
<evidence type="ECO:0000256" key="1">
    <source>
        <dbReference type="SAM" id="Coils"/>
    </source>
</evidence>
<sequence>MSHLKTDWLCVATEGDTVDGRIIKRQWIIDMGETYDYNHYVALIWPEHEDDYGNFGEVLEATWNDGEDGLARLYVSLCPNIRLIFANHEDQLLFFSIEPEENWRGSGRTYLKGLAVTDTPASVGTTRLRFSSRRKKLSKQGYYGCVISRDGKIKQEERMKNWQKLFGIKPKFEDETPPDDTTQGDDKLQALANAVNELEGRVAKIENQLNDVQGDVDTIAEVVDTEEFAAIRDNAKDIVKRFNDLGNKSVRTPGRKISEKAGKFNFL</sequence>
<reference evidence="2 3" key="1">
    <citation type="journal article" date="2011" name="J. Bacteriol.">
        <title>Comparative genomics of 28 Salmonella enterica isolates: evidence for CRISPR-mediated adaptive sublineage evolution.</title>
        <authorList>
            <person name="Fricke W.F."/>
            <person name="Mammel M.K."/>
            <person name="McDermott P.F."/>
            <person name="Tartera C."/>
            <person name="White D.G."/>
            <person name="Leclerc J.E."/>
            <person name="Ravel J."/>
            <person name="Cebula T.A."/>
        </authorList>
    </citation>
    <scope>NUCLEOTIDE SEQUENCE [LARGE SCALE GENOMIC DNA]</scope>
    <source>
        <strain evidence="2 3">SL254</strain>
    </source>
</reference>
<protein>
    <submittedName>
        <fullName evidence="2">Phage capsid scaffolding</fullName>
    </submittedName>
</protein>
<evidence type="ECO:0000313" key="3">
    <source>
        <dbReference type="Proteomes" id="UP000008824"/>
    </source>
</evidence>
<dbReference type="HOGENOM" id="CLU_066846_0_0_6"/>
<feature type="coiled-coil region" evidence="1">
    <location>
        <begin position="188"/>
        <end position="215"/>
    </location>
</feature>
<dbReference type="Proteomes" id="UP000008824">
    <property type="component" value="Chromosome"/>
</dbReference>
<dbReference type="AlphaFoldDB" id="A0A0H3BU72"/>
<dbReference type="InterPro" id="IPR009228">
    <property type="entry name" value="Capsid_scaffold_GpO"/>
</dbReference>
<dbReference type="Pfam" id="PF05929">
    <property type="entry name" value="Phage_GPO"/>
    <property type="match status" value="1"/>
</dbReference>
<accession>A0A0H3BU72</accession>
<dbReference type="KEGG" id="see:SNSL254_A2935"/>